<evidence type="ECO:0000313" key="9">
    <source>
        <dbReference type="Proteomes" id="UP000032809"/>
    </source>
</evidence>
<dbReference type="EMBL" id="LN824141">
    <property type="protein sequence ID" value="CEP78568.1"/>
    <property type="molecule type" value="Genomic_DNA"/>
</dbReference>
<dbReference type="InterPro" id="IPR015424">
    <property type="entry name" value="PyrdxlP-dep_Trfase"/>
</dbReference>
<dbReference type="Gene3D" id="3.90.1150.10">
    <property type="entry name" value="Aspartate Aminotransferase, domain 1"/>
    <property type="match status" value="1"/>
</dbReference>
<keyword evidence="3 6" id="KW-0032">Aminotransferase</keyword>
<dbReference type="InterPro" id="IPR004839">
    <property type="entry name" value="Aminotransferase_I/II_large"/>
</dbReference>
<keyword evidence="9" id="KW-1185">Reference proteome</keyword>
<dbReference type="GO" id="GO:0008483">
    <property type="term" value="F:transaminase activity"/>
    <property type="evidence" value="ECO:0007669"/>
    <property type="project" value="UniProtKB-KW"/>
</dbReference>
<dbReference type="PATRIC" id="fig|1006576.9.peg.1271"/>
<feature type="domain" description="Aminotransferase class I/classII large" evidence="7">
    <location>
        <begin position="31"/>
        <end position="363"/>
    </location>
</feature>
<organism evidence="8 9">
    <name type="scientific">Defluviitoga tunisiensis</name>
    <dbReference type="NCBI Taxonomy" id="1006576"/>
    <lineage>
        <taxon>Bacteria</taxon>
        <taxon>Thermotogati</taxon>
        <taxon>Thermotogota</taxon>
        <taxon>Thermotogae</taxon>
        <taxon>Petrotogales</taxon>
        <taxon>Petrotogaceae</taxon>
        <taxon>Defluviitoga</taxon>
    </lineage>
</organism>
<evidence type="ECO:0000256" key="1">
    <source>
        <dbReference type="ARBA" id="ARBA00001933"/>
    </source>
</evidence>
<accession>A0A0C7NZ55</accession>
<dbReference type="InterPro" id="IPR050596">
    <property type="entry name" value="AspAT/PAT-like"/>
</dbReference>
<name>A0A0C7NZ55_DEFTU</name>
<dbReference type="SUPFAM" id="SSF53383">
    <property type="entry name" value="PLP-dependent transferases"/>
    <property type="match status" value="1"/>
</dbReference>
<dbReference type="PROSITE" id="PS00105">
    <property type="entry name" value="AA_TRANSFER_CLASS_1"/>
    <property type="match status" value="1"/>
</dbReference>
<gene>
    <name evidence="8" type="primary">aspC</name>
    <name evidence="8" type="ORF">DTL3_1271</name>
</gene>
<dbReference type="KEGG" id="dtn:DTL3_1271"/>
<keyword evidence="4 6" id="KW-0808">Transferase</keyword>
<dbReference type="Pfam" id="PF00155">
    <property type="entry name" value="Aminotran_1_2"/>
    <property type="match status" value="1"/>
</dbReference>
<dbReference type="AlphaFoldDB" id="A0A0C7NZ55"/>
<dbReference type="InterPro" id="IPR015422">
    <property type="entry name" value="PyrdxlP-dep_Trfase_small"/>
</dbReference>
<dbReference type="InterPro" id="IPR004838">
    <property type="entry name" value="NHTrfase_class1_PyrdxlP-BS"/>
</dbReference>
<dbReference type="HOGENOM" id="CLU_017584_4_3_0"/>
<dbReference type="STRING" id="1006576.DTL3_1271"/>
<sequence>MYLSGRIVSLELSKTMELNSRAMELQSKGEKVIRLTAGEPDIRTPDSIIEAAYLAMKSGKTKYTDNRGILELRRKISQYVNNRYLANYNENNVIVTNGGKQAIFNALFSIINPGDEIIIFDPSWVSYDSQIRMLEGIPIHIKCYEENNFLPLREDIEKAITNKTKAIIINSPNNPTGIVYPKSLLEFIVSLSITHNLLIISDEVYDCLLYDHSYTSMTSFDAIKEQLIVVNSFSKAWSMTGWRVGYALAPEEIISQMAKIQSHSTSNVNTPSQYAALKALSVDNSFMVEEFKKRRDYLFEEFKKLNLKFVKPQGAFYYFINISEFGLNDIEFCEKLLEYGLAVVPGSAFYADGFIRLSFAASFNELVEATKILKTFFRDRRHVFNEN</sequence>
<dbReference type="PANTHER" id="PTHR46383">
    <property type="entry name" value="ASPARTATE AMINOTRANSFERASE"/>
    <property type="match status" value="1"/>
</dbReference>
<evidence type="ECO:0000313" key="8">
    <source>
        <dbReference type="EMBL" id="CEP78568.1"/>
    </source>
</evidence>
<evidence type="ECO:0000256" key="5">
    <source>
        <dbReference type="ARBA" id="ARBA00022898"/>
    </source>
</evidence>
<evidence type="ECO:0000256" key="3">
    <source>
        <dbReference type="ARBA" id="ARBA00022576"/>
    </source>
</evidence>
<dbReference type="NCBIfam" id="NF041091">
    <property type="entry name" value="asp_aminotase_Arch"/>
    <property type="match status" value="1"/>
</dbReference>
<dbReference type="GO" id="GO:0030170">
    <property type="term" value="F:pyridoxal phosphate binding"/>
    <property type="evidence" value="ECO:0007669"/>
    <property type="project" value="InterPro"/>
</dbReference>
<dbReference type="FunFam" id="3.40.640.10:FF:000033">
    <property type="entry name" value="Aspartate aminotransferase"/>
    <property type="match status" value="1"/>
</dbReference>
<dbReference type="GO" id="GO:0006520">
    <property type="term" value="P:amino acid metabolic process"/>
    <property type="evidence" value="ECO:0007669"/>
    <property type="project" value="InterPro"/>
</dbReference>
<dbReference type="Proteomes" id="UP000032809">
    <property type="component" value="Chromosome I"/>
</dbReference>
<evidence type="ECO:0000256" key="2">
    <source>
        <dbReference type="ARBA" id="ARBA00007441"/>
    </source>
</evidence>
<comment type="cofactor">
    <cofactor evidence="1 6">
        <name>pyridoxal 5'-phosphate</name>
        <dbReference type="ChEBI" id="CHEBI:597326"/>
    </cofactor>
</comment>
<dbReference type="InterPro" id="IPR015421">
    <property type="entry name" value="PyrdxlP-dep_Trfase_major"/>
</dbReference>
<protein>
    <recommendedName>
        <fullName evidence="6">Aminotransferase</fullName>
        <ecNumber evidence="6">2.6.1.-</ecNumber>
    </recommendedName>
</protein>
<evidence type="ECO:0000256" key="4">
    <source>
        <dbReference type="ARBA" id="ARBA00022679"/>
    </source>
</evidence>
<keyword evidence="5" id="KW-0663">Pyridoxal phosphate</keyword>
<dbReference type="Gene3D" id="3.40.640.10">
    <property type="entry name" value="Type I PLP-dependent aspartate aminotransferase-like (Major domain)"/>
    <property type="match status" value="1"/>
</dbReference>
<proteinExistence type="inferred from homology"/>
<evidence type="ECO:0000259" key="7">
    <source>
        <dbReference type="Pfam" id="PF00155"/>
    </source>
</evidence>
<evidence type="ECO:0000256" key="6">
    <source>
        <dbReference type="RuleBase" id="RU000481"/>
    </source>
</evidence>
<dbReference type="EC" id="2.6.1.-" evidence="6"/>
<dbReference type="PANTHER" id="PTHR46383:SF1">
    <property type="entry name" value="ASPARTATE AMINOTRANSFERASE"/>
    <property type="match status" value="1"/>
</dbReference>
<reference evidence="9" key="1">
    <citation type="submission" date="2014-11" db="EMBL/GenBank/DDBJ databases">
        <authorList>
            <person name="Wibberg D."/>
        </authorList>
    </citation>
    <scope>NUCLEOTIDE SEQUENCE [LARGE SCALE GENOMIC DNA]</scope>
    <source>
        <strain evidence="9">L3</strain>
    </source>
</reference>
<comment type="similarity">
    <text evidence="2 6">Belongs to the class-I pyridoxal-phosphate-dependent aminotransferase family.</text>
</comment>
<dbReference type="OrthoDB" id="9802328at2"/>
<dbReference type="CDD" id="cd00609">
    <property type="entry name" value="AAT_like"/>
    <property type="match status" value="1"/>
</dbReference>